<reference evidence="1 4" key="2">
    <citation type="submission" date="2020-07" db="EMBL/GenBank/DDBJ databases">
        <title>Sequencing the genomes of 1000 actinobacteria strains.</title>
        <authorList>
            <person name="Klenk H.-P."/>
        </authorList>
    </citation>
    <scope>NUCLEOTIDE SEQUENCE [LARGE SCALE GENOMIC DNA]</scope>
    <source>
        <strain evidence="1 4">DSM 45117</strain>
    </source>
</reference>
<evidence type="ECO:0000313" key="2">
    <source>
        <dbReference type="EMBL" id="SFH25577.1"/>
    </source>
</evidence>
<dbReference type="PANTHER" id="PTHR37807:SF3">
    <property type="entry name" value="OS07G0160300 PROTEIN"/>
    <property type="match status" value="1"/>
</dbReference>
<dbReference type="SUPFAM" id="SSF52540">
    <property type="entry name" value="P-loop containing nucleoside triphosphate hydrolases"/>
    <property type="match status" value="1"/>
</dbReference>
<name>A0A1I2YJ76_9ACTN</name>
<dbReference type="PANTHER" id="PTHR37807">
    <property type="entry name" value="OS07G0160300 PROTEIN"/>
    <property type="match status" value="1"/>
</dbReference>
<dbReference type="Pfam" id="PF13671">
    <property type="entry name" value="AAA_33"/>
    <property type="match status" value="1"/>
</dbReference>
<dbReference type="OrthoDB" id="2639622at2"/>
<dbReference type="Proteomes" id="UP000533017">
    <property type="component" value="Unassembled WGS sequence"/>
</dbReference>
<dbReference type="AlphaFoldDB" id="A0A1I2YJ76"/>
<evidence type="ECO:0000313" key="3">
    <source>
        <dbReference type="Proteomes" id="UP000199052"/>
    </source>
</evidence>
<dbReference type="InterPro" id="IPR027417">
    <property type="entry name" value="P-loop_NTPase"/>
</dbReference>
<accession>A0A1I2YJ76</accession>
<dbReference type="RefSeq" id="WP_092886511.1">
    <property type="nucleotide sequence ID" value="NZ_FOOI01000014.1"/>
</dbReference>
<dbReference type="Gene3D" id="3.40.50.300">
    <property type="entry name" value="P-loop containing nucleotide triphosphate hydrolases"/>
    <property type="match status" value="1"/>
</dbReference>
<keyword evidence="4" id="KW-1185">Reference proteome</keyword>
<reference evidence="2 3" key="1">
    <citation type="submission" date="2016-10" db="EMBL/GenBank/DDBJ databases">
        <authorList>
            <person name="de Groot N.N."/>
        </authorList>
    </citation>
    <scope>NUCLEOTIDE SEQUENCE [LARGE SCALE GENOMIC DNA]</scope>
    <source>
        <strain evidence="2 3">CPCC 202808</strain>
    </source>
</reference>
<dbReference type="Proteomes" id="UP000199052">
    <property type="component" value="Unassembled WGS sequence"/>
</dbReference>
<evidence type="ECO:0000313" key="4">
    <source>
        <dbReference type="Proteomes" id="UP000533017"/>
    </source>
</evidence>
<proteinExistence type="predicted"/>
<sequence length="130" mass="14858">MTAGTLVEFGGLPGTGKSTLARHLADHSGAVWLRIDEIENAMRRNGLSAYARHLVIETACPDTVEHRRRVESRRCDLPGWSYPDWEEVRRTARHYQPRTDVRMVVDTTRPAEICRREITLHLAAALRTVR</sequence>
<gene>
    <name evidence="1" type="ORF">FHR37_005796</name>
    <name evidence="2" type="ORF">SAMN05421678_114121</name>
</gene>
<protein>
    <submittedName>
        <fullName evidence="2">AAA domain-containing protein</fullName>
    </submittedName>
    <submittedName>
        <fullName evidence="1">Chloramphenicol 3-O-phosphotransferase</fullName>
    </submittedName>
</protein>
<evidence type="ECO:0000313" key="1">
    <source>
        <dbReference type="EMBL" id="NYH86945.1"/>
    </source>
</evidence>
<dbReference type="EMBL" id="JACBZA010000001">
    <property type="protein sequence ID" value="NYH86945.1"/>
    <property type="molecule type" value="Genomic_DNA"/>
</dbReference>
<dbReference type="EMBL" id="FOOI01000014">
    <property type="protein sequence ID" value="SFH25577.1"/>
    <property type="molecule type" value="Genomic_DNA"/>
</dbReference>
<dbReference type="STRING" id="504797.SAMN05421678_114121"/>
<organism evidence="2 3">
    <name type="scientific">Actinopolymorpha cephalotaxi</name>
    <dbReference type="NCBI Taxonomy" id="504797"/>
    <lineage>
        <taxon>Bacteria</taxon>
        <taxon>Bacillati</taxon>
        <taxon>Actinomycetota</taxon>
        <taxon>Actinomycetes</taxon>
        <taxon>Propionibacteriales</taxon>
        <taxon>Actinopolymorphaceae</taxon>
        <taxon>Actinopolymorpha</taxon>
    </lineage>
</organism>